<accession>A0ACB8U7A7</accession>
<dbReference type="EMBL" id="MU274908">
    <property type="protein sequence ID" value="KAI0090156.1"/>
    <property type="molecule type" value="Genomic_DNA"/>
</dbReference>
<gene>
    <name evidence="1" type="ORF">BDY19DRAFT_938763</name>
</gene>
<proteinExistence type="predicted"/>
<organism evidence="1 2">
    <name type="scientific">Irpex rosettiformis</name>
    <dbReference type="NCBI Taxonomy" id="378272"/>
    <lineage>
        <taxon>Eukaryota</taxon>
        <taxon>Fungi</taxon>
        <taxon>Dikarya</taxon>
        <taxon>Basidiomycota</taxon>
        <taxon>Agaricomycotina</taxon>
        <taxon>Agaricomycetes</taxon>
        <taxon>Polyporales</taxon>
        <taxon>Irpicaceae</taxon>
        <taxon>Irpex</taxon>
    </lineage>
</organism>
<keyword evidence="2" id="KW-1185">Reference proteome</keyword>
<comment type="caution">
    <text evidence="1">The sequence shown here is derived from an EMBL/GenBank/DDBJ whole genome shotgun (WGS) entry which is preliminary data.</text>
</comment>
<evidence type="ECO:0000313" key="1">
    <source>
        <dbReference type="EMBL" id="KAI0090156.1"/>
    </source>
</evidence>
<sequence>MSSTLRSVAKHTRTLSRNVAPKPAARSFHSPFVVLPSSFNSAPQQPTTQGTPLYEKSADAHGFASLAPGQRHYVVSEPDPRSTPYEVPYGAYPTSEPYQNYAATDAPITTPHSSTSPDLAHPFTTHAATQNPTGANDAAGIQESASVRFRSAPGLMAAGGDGGLGLMDKATTKPGEGELATRNPPPDAPATAEKNSRLGVDGAWKTRRAT</sequence>
<reference evidence="1" key="1">
    <citation type="journal article" date="2021" name="Environ. Microbiol.">
        <title>Gene family expansions and transcriptome signatures uncover fungal adaptations to wood decay.</title>
        <authorList>
            <person name="Hage H."/>
            <person name="Miyauchi S."/>
            <person name="Viragh M."/>
            <person name="Drula E."/>
            <person name="Min B."/>
            <person name="Chaduli D."/>
            <person name="Navarro D."/>
            <person name="Favel A."/>
            <person name="Norest M."/>
            <person name="Lesage-Meessen L."/>
            <person name="Balint B."/>
            <person name="Merenyi Z."/>
            <person name="de Eugenio L."/>
            <person name="Morin E."/>
            <person name="Martinez A.T."/>
            <person name="Baldrian P."/>
            <person name="Stursova M."/>
            <person name="Martinez M.J."/>
            <person name="Novotny C."/>
            <person name="Magnuson J.K."/>
            <person name="Spatafora J.W."/>
            <person name="Maurice S."/>
            <person name="Pangilinan J."/>
            <person name="Andreopoulos W."/>
            <person name="LaButti K."/>
            <person name="Hundley H."/>
            <person name="Na H."/>
            <person name="Kuo A."/>
            <person name="Barry K."/>
            <person name="Lipzen A."/>
            <person name="Henrissat B."/>
            <person name="Riley R."/>
            <person name="Ahrendt S."/>
            <person name="Nagy L.G."/>
            <person name="Grigoriev I.V."/>
            <person name="Martin F."/>
            <person name="Rosso M.N."/>
        </authorList>
    </citation>
    <scope>NUCLEOTIDE SEQUENCE</scope>
    <source>
        <strain evidence="1">CBS 384.51</strain>
    </source>
</reference>
<protein>
    <submittedName>
        <fullName evidence="1">Uncharacterized protein</fullName>
    </submittedName>
</protein>
<dbReference type="Proteomes" id="UP001055072">
    <property type="component" value="Unassembled WGS sequence"/>
</dbReference>
<name>A0ACB8U7A7_9APHY</name>
<evidence type="ECO:0000313" key="2">
    <source>
        <dbReference type="Proteomes" id="UP001055072"/>
    </source>
</evidence>